<dbReference type="Pfam" id="PF05686">
    <property type="entry name" value="Glyco_transf_90"/>
    <property type="match status" value="1"/>
</dbReference>
<keyword evidence="3" id="KW-0472">Membrane</keyword>
<dbReference type="InterPro" id="IPR006598">
    <property type="entry name" value="CAP10"/>
</dbReference>
<proteinExistence type="inferred from homology"/>
<dbReference type="InterPro" id="IPR051091">
    <property type="entry name" value="O-Glucosyltr/Glycosyltrsf_90"/>
</dbReference>
<keyword evidence="3" id="KW-1133">Transmembrane helix</keyword>
<keyword evidence="2" id="KW-0808">Transferase</keyword>
<evidence type="ECO:0000313" key="5">
    <source>
        <dbReference type="EMBL" id="KAJ7023140.1"/>
    </source>
</evidence>
<comment type="caution">
    <text evidence="5">The sequence shown here is derived from an EMBL/GenBank/DDBJ whole genome shotgun (WGS) entry which is preliminary data.</text>
</comment>
<dbReference type="PANTHER" id="PTHR12203">
    <property type="entry name" value="KDEL LYS-ASP-GLU-LEU CONTAINING - RELATED"/>
    <property type="match status" value="1"/>
</dbReference>
<accession>A0AAD6SBB3</accession>
<feature type="transmembrane region" description="Helical" evidence="3">
    <location>
        <begin position="55"/>
        <end position="74"/>
    </location>
</feature>
<evidence type="ECO:0000313" key="6">
    <source>
        <dbReference type="Proteomes" id="UP001218188"/>
    </source>
</evidence>
<dbReference type="SMART" id="SM00672">
    <property type="entry name" value="CAP10"/>
    <property type="match status" value="1"/>
</dbReference>
<keyword evidence="6" id="KW-1185">Reference proteome</keyword>
<evidence type="ECO:0000256" key="3">
    <source>
        <dbReference type="SAM" id="Phobius"/>
    </source>
</evidence>
<sequence>MNTVKHIFSGVNESTIPLIPVHDVTQNSREPDDDAIAYYKALPGRHRRQNLRRRCLVILTTAIVVASTILVLVLRARNQRDTPPHYDRWFKFAQEKKCLVDDYDQIRRDFEPFHELAERNPGYFHAMIMRGSKQLEAHPAEIAVGETAYEEIGFGTLGRFSQFLPNMTFLLNGRDEPRVAFNYRASNALTTALSPNDSTPFIFQPRPTVEFFQHQSGCIIPKTADGFVESANDASGSPNPGSLPIFYPMLTYGLTGNYAHPDNINWEDKISKFVNWRGMSNGGMIIGQNYHQFARFKLVDIGREYPDLMDVSITRFAETLCEEGCDRDAVRVEYNITDSSEPREELYRFKYAMDRRWYDLSGRFLGLMRSGSLVFKYFNDWLRPFEHYIPVKADLSDLVQQIRWANDNPAEARLIQQRGMETAKRVVTDDQNDCYFFAALLEWARLQDMARDRRSE</sequence>
<evidence type="ECO:0000256" key="2">
    <source>
        <dbReference type="ARBA" id="ARBA00022679"/>
    </source>
</evidence>
<gene>
    <name evidence="5" type="ORF">C8F04DRAFT_1135125</name>
</gene>
<organism evidence="5 6">
    <name type="scientific">Mycena alexandri</name>
    <dbReference type="NCBI Taxonomy" id="1745969"/>
    <lineage>
        <taxon>Eukaryota</taxon>
        <taxon>Fungi</taxon>
        <taxon>Dikarya</taxon>
        <taxon>Basidiomycota</taxon>
        <taxon>Agaricomycotina</taxon>
        <taxon>Agaricomycetes</taxon>
        <taxon>Agaricomycetidae</taxon>
        <taxon>Agaricales</taxon>
        <taxon>Marasmiineae</taxon>
        <taxon>Mycenaceae</taxon>
        <taxon>Mycena</taxon>
    </lineage>
</organism>
<dbReference type="GO" id="GO:0016740">
    <property type="term" value="F:transferase activity"/>
    <property type="evidence" value="ECO:0007669"/>
    <property type="project" value="UniProtKB-KW"/>
</dbReference>
<dbReference type="Proteomes" id="UP001218188">
    <property type="component" value="Unassembled WGS sequence"/>
</dbReference>
<evidence type="ECO:0000259" key="4">
    <source>
        <dbReference type="SMART" id="SM00672"/>
    </source>
</evidence>
<dbReference type="AlphaFoldDB" id="A0AAD6SBB3"/>
<protein>
    <recommendedName>
        <fullName evidence="4">Glycosyl transferase CAP10 domain-containing protein</fullName>
    </recommendedName>
</protein>
<dbReference type="EMBL" id="JARJCM010000193">
    <property type="protein sequence ID" value="KAJ7023140.1"/>
    <property type="molecule type" value="Genomic_DNA"/>
</dbReference>
<comment type="similarity">
    <text evidence="1">Belongs to the glycosyltransferase 90 family.</text>
</comment>
<evidence type="ECO:0000256" key="1">
    <source>
        <dbReference type="ARBA" id="ARBA00010118"/>
    </source>
</evidence>
<feature type="non-terminal residue" evidence="5">
    <location>
        <position position="456"/>
    </location>
</feature>
<keyword evidence="3" id="KW-0812">Transmembrane</keyword>
<feature type="domain" description="Glycosyl transferase CAP10" evidence="4">
    <location>
        <begin position="205"/>
        <end position="450"/>
    </location>
</feature>
<reference evidence="5" key="1">
    <citation type="submission" date="2023-03" db="EMBL/GenBank/DDBJ databases">
        <title>Massive genome expansion in bonnet fungi (Mycena s.s.) driven by repeated elements and novel gene families across ecological guilds.</title>
        <authorList>
            <consortium name="Lawrence Berkeley National Laboratory"/>
            <person name="Harder C.B."/>
            <person name="Miyauchi S."/>
            <person name="Viragh M."/>
            <person name="Kuo A."/>
            <person name="Thoen E."/>
            <person name="Andreopoulos B."/>
            <person name="Lu D."/>
            <person name="Skrede I."/>
            <person name="Drula E."/>
            <person name="Henrissat B."/>
            <person name="Morin E."/>
            <person name="Kohler A."/>
            <person name="Barry K."/>
            <person name="LaButti K."/>
            <person name="Morin E."/>
            <person name="Salamov A."/>
            <person name="Lipzen A."/>
            <person name="Mereny Z."/>
            <person name="Hegedus B."/>
            <person name="Baldrian P."/>
            <person name="Stursova M."/>
            <person name="Weitz H."/>
            <person name="Taylor A."/>
            <person name="Grigoriev I.V."/>
            <person name="Nagy L.G."/>
            <person name="Martin F."/>
            <person name="Kauserud H."/>
        </authorList>
    </citation>
    <scope>NUCLEOTIDE SEQUENCE</scope>
    <source>
        <strain evidence="5">CBHHK200</strain>
    </source>
</reference>
<dbReference type="PANTHER" id="PTHR12203:SF35">
    <property type="entry name" value="PROTEIN O-GLUCOSYLTRANSFERASE 1"/>
    <property type="match status" value="1"/>
</dbReference>
<name>A0AAD6SBB3_9AGAR</name>